<evidence type="ECO:0000256" key="1">
    <source>
        <dbReference type="SAM" id="MobiDB-lite"/>
    </source>
</evidence>
<comment type="caution">
    <text evidence="2">The sequence shown here is derived from an EMBL/GenBank/DDBJ whole genome shotgun (WGS) entry which is preliminary data.</text>
</comment>
<dbReference type="EMBL" id="JAOB01000013">
    <property type="protein sequence ID" value="EUA68583.1"/>
    <property type="molecule type" value="Genomic_DNA"/>
</dbReference>
<dbReference type="AlphaFoldDB" id="X8DLI5"/>
<accession>X8DLI5</accession>
<proteinExistence type="predicted"/>
<gene>
    <name evidence="2" type="ORF">I553_1771</name>
</gene>
<dbReference type="PATRIC" id="fig|1299334.3.peg.1259"/>
<protein>
    <submittedName>
        <fullName evidence="2">Gamma-aminobutyrate permease domain protein</fullName>
    </submittedName>
</protein>
<feature type="compositionally biased region" description="Basic and acidic residues" evidence="1">
    <location>
        <begin position="8"/>
        <end position="29"/>
    </location>
</feature>
<feature type="region of interest" description="Disordered" evidence="1">
    <location>
        <begin position="1"/>
        <end position="58"/>
    </location>
</feature>
<sequence>MSVKAQLARHDGGPRGHDAHGGDIQHDLEGLAGLDGIEHDTEQPNGGGEQDSPYGTPFFDIRAVNLGRCR</sequence>
<reference evidence="2" key="1">
    <citation type="submission" date="2014-01" db="EMBL/GenBank/DDBJ databases">
        <authorList>
            <person name="Brown-Elliot B."/>
            <person name="Wallace R."/>
            <person name="Lenaerts A."/>
            <person name="Ordway D."/>
            <person name="DeGroote M.A."/>
            <person name="Parker T."/>
            <person name="Sizemore C."/>
            <person name="Tallon L.J."/>
            <person name="Sadzewicz L.K."/>
            <person name="Sengamalay N."/>
            <person name="Fraser C.M."/>
            <person name="Hine E."/>
            <person name="Shefchek K.A."/>
            <person name="Das S.P."/>
            <person name="Tettelin H."/>
        </authorList>
    </citation>
    <scope>NUCLEOTIDE SEQUENCE [LARGE SCALE GENOMIC DNA]</scope>
    <source>
        <strain evidence="2">4042</strain>
    </source>
</reference>
<name>X8DLI5_MYCXE</name>
<evidence type="ECO:0000313" key="2">
    <source>
        <dbReference type="EMBL" id="EUA68583.1"/>
    </source>
</evidence>
<organism evidence="2">
    <name type="scientific">Mycobacterium xenopi 4042</name>
    <dbReference type="NCBI Taxonomy" id="1299334"/>
    <lineage>
        <taxon>Bacteria</taxon>
        <taxon>Bacillati</taxon>
        <taxon>Actinomycetota</taxon>
        <taxon>Actinomycetes</taxon>
        <taxon>Mycobacteriales</taxon>
        <taxon>Mycobacteriaceae</taxon>
        <taxon>Mycobacterium</taxon>
    </lineage>
</organism>